<organism evidence="1">
    <name type="scientific">Tarenaya spinosa</name>
    <dbReference type="NCBI Taxonomy" id="228870"/>
    <lineage>
        <taxon>Eukaryota</taxon>
        <taxon>Viridiplantae</taxon>
        <taxon>Streptophyta</taxon>
        <taxon>Embryophyta</taxon>
        <taxon>Tracheophyta</taxon>
        <taxon>Spermatophyta</taxon>
        <taxon>Magnoliopsida</taxon>
        <taxon>eudicotyledons</taxon>
        <taxon>Gunneridae</taxon>
        <taxon>Pentapetalae</taxon>
        <taxon>rosids</taxon>
        <taxon>malvids</taxon>
        <taxon>Brassicales</taxon>
        <taxon>Cleomaceae</taxon>
        <taxon>New World clade</taxon>
        <taxon>Tarenaya</taxon>
    </lineage>
</organism>
<accession>Q1KUN1</accession>
<reference evidence="1" key="1">
    <citation type="journal article" date="2006" name="Plant Cell">
        <title>Independent ancient polyploidy events in the sister families Brassicaceae and Cleomaceae.</title>
        <authorList>
            <person name="Schranz M.E."/>
            <person name="Mitchell-Olds T."/>
        </authorList>
    </citation>
    <scope>NUCLEOTIDE SEQUENCE</scope>
</reference>
<protein>
    <submittedName>
        <fullName evidence="1">Uncharacterized protein</fullName>
    </submittedName>
</protein>
<name>Q1KUN1_9ROSI</name>
<proteinExistence type="predicted"/>
<dbReference type="AlphaFoldDB" id="Q1KUN1"/>
<sequence length="24" mass="2754">MDGGEIFHKNAWCMTCTYAYISIV</sequence>
<dbReference type="EMBL" id="DQ415922">
    <property type="protein sequence ID" value="ABD96955.1"/>
    <property type="molecule type" value="Genomic_DNA"/>
</dbReference>
<evidence type="ECO:0000313" key="1">
    <source>
        <dbReference type="EMBL" id="ABD96955.1"/>
    </source>
</evidence>